<sequence length="112" mass="12363">MKSPIAPPPTPEYATFWSASVSLVFVRADTPEQPIPDSINALHITREPFLTKADLEAIQVHCQKQLHAKAQDVEIHVLELHINAISNLGRMTKEQFFGPAVKADVPAPSTKQ</sequence>
<evidence type="ECO:0000313" key="2">
    <source>
        <dbReference type="Proteomes" id="UP000322075"/>
    </source>
</evidence>
<gene>
    <name evidence="1" type="ORF">Zuri_62</name>
</gene>
<organism evidence="1 2">
    <name type="scientific">Pseudomonas phage Zuri</name>
    <dbReference type="NCBI Taxonomy" id="2604899"/>
    <lineage>
        <taxon>Viruses</taxon>
        <taxon>Duplodnaviria</taxon>
        <taxon>Heunggongvirae</taxon>
        <taxon>Uroviricota</taxon>
        <taxon>Caudoviricetes</taxon>
        <taxon>Schitoviridae</taxon>
        <taxon>Zurivirus</taxon>
        <taxon>Zurivirus zuri</taxon>
    </lineage>
</organism>
<reference evidence="1" key="1">
    <citation type="submission" date="2019-04" db="EMBL/GenBank/DDBJ databases">
        <authorList>
            <person name="Assadpour T."/>
            <person name="Ahmed J."/>
            <person name="Anderson S."/>
            <person name="Espinosa K."/>
            <person name="Gadsden T."/>
            <person name="Graham A."/>
            <person name="Hajjar W."/>
            <person name="Howard T."/>
            <person name="Lacafta O."/>
            <person name="Matney K."/>
            <person name="Matsen K."/>
            <person name="Osu J."/>
            <person name="Rupe E."/>
            <person name="Sang H."/>
            <person name="Wadi S."/>
            <person name="McNeal J."/>
            <person name="Temple L."/>
        </authorList>
    </citation>
    <scope>NUCLEOTIDE SEQUENCE [LARGE SCALE GENOMIC DNA]</scope>
</reference>
<evidence type="ECO:0000313" key="1">
    <source>
        <dbReference type="EMBL" id="QEM41159.1"/>
    </source>
</evidence>
<proteinExistence type="predicted"/>
<accession>A0A5C1K5L2</accession>
<protein>
    <submittedName>
        <fullName evidence="1">DNA repair protein</fullName>
    </submittedName>
</protein>
<dbReference type="EMBL" id="MK863032">
    <property type="protein sequence ID" value="QEM41159.1"/>
    <property type="molecule type" value="Genomic_DNA"/>
</dbReference>
<name>A0A5C1K5L2_9CAUD</name>
<dbReference type="Proteomes" id="UP000322075">
    <property type="component" value="Segment"/>
</dbReference>
<keyword evidence="2" id="KW-1185">Reference proteome</keyword>